<dbReference type="AlphaFoldDB" id="A0A7S3P706"/>
<evidence type="ECO:0000256" key="1">
    <source>
        <dbReference type="SAM" id="MobiDB-lite"/>
    </source>
</evidence>
<gene>
    <name evidence="2" type="ORF">ACOF00016_LOCUS7152</name>
</gene>
<feature type="compositionally biased region" description="Basic residues" evidence="1">
    <location>
        <begin position="437"/>
        <end position="447"/>
    </location>
</feature>
<accession>A0A7S3P706</accession>
<reference evidence="2" key="1">
    <citation type="submission" date="2021-01" db="EMBL/GenBank/DDBJ databases">
        <authorList>
            <person name="Corre E."/>
            <person name="Pelletier E."/>
            <person name="Niang G."/>
            <person name="Scheremetjew M."/>
            <person name="Finn R."/>
            <person name="Kale V."/>
            <person name="Holt S."/>
            <person name="Cochrane G."/>
            <person name="Meng A."/>
            <person name="Brown T."/>
            <person name="Cohen L."/>
        </authorList>
    </citation>
    <scope>NUCLEOTIDE SEQUENCE</scope>
    <source>
        <strain evidence="2">CCMP127</strain>
    </source>
</reference>
<feature type="compositionally biased region" description="Acidic residues" evidence="1">
    <location>
        <begin position="599"/>
        <end position="611"/>
    </location>
</feature>
<evidence type="ECO:0000313" key="2">
    <source>
        <dbReference type="EMBL" id="CAE0409510.1"/>
    </source>
</evidence>
<name>A0A7S3P706_9STRA</name>
<feature type="region of interest" description="Disordered" evidence="1">
    <location>
        <begin position="430"/>
        <end position="488"/>
    </location>
</feature>
<proteinExistence type="predicted"/>
<organism evidence="2">
    <name type="scientific">Amphora coffeiformis</name>
    <dbReference type="NCBI Taxonomy" id="265554"/>
    <lineage>
        <taxon>Eukaryota</taxon>
        <taxon>Sar</taxon>
        <taxon>Stramenopiles</taxon>
        <taxon>Ochrophyta</taxon>
        <taxon>Bacillariophyta</taxon>
        <taxon>Bacillariophyceae</taxon>
        <taxon>Bacillariophycidae</taxon>
        <taxon>Thalassiophysales</taxon>
        <taxon>Catenulaceae</taxon>
        <taxon>Amphora</taxon>
    </lineage>
</organism>
<dbReference type="EMBL" id="HBIM01008424">
    <property type="protein sequence ID" value="CAE0409510.1"/>
    <property type="molecule type" value="Transcribed_RNA"/>
</dbReference>
<sequence>MSALNARSLAQEIASRYFANYNPYERHRINVEQCLREPVTAVTINLLTNANGEVEVLKASEPSTEHGILNHAEEEQKLKNGSKWQDPLGTSSNIIEIDLLEADMKLYEGLHRRSKARMEAFLEGVVLLVASSTPPAAGDKKSSAVNGSKDISLADGLKGFSIKDVNTKLLRSISSGQPTKMEKQEQLEELDLVTRLELYIRCLCRVKSQGSECVLAVEPARALKARAKAIVNAFVGTVSTVRQQSPILTRLLVNLTKELLAVNYLSADLIRTIRRLVSDYEQQTSFASLAFLSTPDNSAEKRLTPMIIHYIKFLQIDWKGRVADCEVERMLTLALDQDMRKTFKTIEFQSIGHLLETCADFRPQLQKIELAPAHLGDPDCKKLEDDPDTIRQAIRDLQRERITVNGHLLPPVTSRKELIHLLQQTMNSRTLTATLIKPRRKNRKPRRKGESSDHSNSEYSESDFTSSAAESDANGHGTAREQQPHRRNFHVSTIDVLTKRLLVAASRTGTGGDAYFVVRDLFGGEDVEVIPSDMLPTHGRAMRPGSIEILVRLASVTIKCHGSFDVYPKSMVRVCEPLIQLHTTTTETISLREVRACDSMEDDDHPDDYETDQSGKVPKKAVMVLQEQEKDKAGWRTLAIRPALYEKVEVFNTPS</sequence>
<feature type="region of interest" description="Disordered" evidence="1">
    <location>
        <begin position="599"/>
        <end position="618"/>
    </location>
</feature>
<protein>
    <submittedName>
        <fullName evidence="2">Uncharacterized protein</fullName>
    </submittedName>
</protein>